<organism evidence="1 2">
    <name type="scientific">Segatella buccae ATCC 33574</name>
    <dbReference type="NCBI Taxonomy" id="873513"/>
    <lineage>
        <taxon>Bacteria</taxon>
        <taxon>Pseudomonadati</taxon>
        <taxon>Bacteroidota</taxon>
        <taxon>Bacteroidia</taxon>
        <taxon>Bacteroidales</taxon>
        <taxon>Prevotellaceae</taxon>
        <taxon>Segatella</taxon>
    </lineage>
</organism>
<dbReference type="STRING" id="873513.HMPREF6485_0193"/>
<proteinExistence type="predicted"/>
<gene>
    <name evidence="1" type="ORF">HMPREF6485_0193</name>
</gene>
<comment type="caution">
    <text evidence="1">The sequence shown here is derived from an EMBL/GenBank/DDBJ whole genome shotgun (WGS) entry which is preliminary data.</text>
</comment>
<reference evidence="1 2" key="1">
    <citation type="submission" date="2010-10" db="EMBL/GenBank/DDBJ databases">
        <authorList>
            <person name="Muzny D."/>
            <person name="Qin X."/>
            <person name="Deng J."/>
            <person name="Jiang H."/>
            <person name="Liu Y."/>
            <person name="Qu J."/>
            <person name="Song X.-Z."/>
            <person name="Zhang L."/>
            <person name="Thornton R."/>
            <person name="Coyle M."/>
            <person name="Francisco L."/>
            <person name="Jackson L."/>
            <person name="Javaid M."/>
            <person name="Korchina V."/>
            <person name="Kovar C."/>
            <person name="Mata R."/>
            <person name="Mathew T."/>
            <person name="Ngo R."/>
            <person name="Nguyen L."/>
            <person name="Nguyen N."/>
            <person name="Okwuonu G."/>
            <person name="Ongeri F."/>
            <person name="Pham C."/>
            <person name="Simmons D."/>
            <person name="Wilczek-Boney K."/>
            <person name="Hale W."/>
            <person name="Jakkamsetti A."/>
            <person name="Pham P."/>
            <person name="Ruth R."/>
            <person name="San Lucas F."/>
            <person name="Warren J."/>
            <person name="Zhang J."/>
            <person name="Zhao Z."/>
            <person name="Zhou C."/>
            <person name="Zhu D."/>
            <person name="Lee S."/>
            <person name="Bess C."/>
            <person name="Blankenburg K."/>
            <person name="Forbes L."/>
            <person name="Fu Q."/>
            <person name="Gubbala S."/>
            <person name="Hirani K."/>
            <person name="Jayaseelan J.C."/>
            <person name="Lara F."/>
            <person name="Munidasa M."/>
            <person name="Palculict T."/>
            <person name="Patil S."/>
            <person name="Pu L.-L."/>
            <person name="Saada N."/>
            <person name="Tang L."/>
            <person name="Weissenberger G."/>
            <person name="Zhu Y."/>
            <person name="Hemphill L."/>
            <person name="Shang Y."/>
            <person name="Youmans B."/>
            <person name="Ayvaz T."/>
            <person name="Ross M."/>
            <person name="Santibanez J."/>
            <person name="Aqrawi P."/>
            <person name="Gross S."/>
            <person name="Joshi V."/>
            <person name="Fowler G."/>
            <person name="Nazareth L."/>
            <person name="Reid J."/>
            <person name="Worley K."/>
            <person name="Petrosino J."/>
            <person name="Highlander S."/>
            <person name="Gibbs R."/>
        </authorList>
    </citation>
    <scope>NUCLEOTIDE SEQUENCE [LARGE SCALE GENOMIC DNA]</scope>
    <source>
        <strain evidence="1 2">ATCC 33574</strain>
    </source>
</reference>
<name>E6K3P0_9BACT</name>
<accession>E6K3P0</accession>
<evidence type="ECO:0000313" key="1">
    <source>
        <dbReference type="EMBL" id="EFU31808.1"/>
    </source>
</evidence>
<protein>
    <submittedName>
        <fullName evidence="1">Uncharacterized protein</fullName>
    </submittedName>
</protein>
<sequence length="51" mass="5561">MIRQRNQAHENQVSFYPDGRPGGTLCSFAGASGEAALCVPGRHYIIKVEVE</sequence>
<dbReference type="EMBL" id="AEPD01000006">
    <property type="protein sequence ID" value="EFU31808.1"/>
    <property type="molecule type" value="Genomic_DNA"/>
</dbReference>
<dbReference type="AlphaFoldDB" id="E6K3P0"/>
<dbReference type="HOGENOM" id="CLU_3102162_0_0_10"/>
<keyword evidence="2" id="KW-1185">Reference proteome</keyword>
<evidence type="ECO:0000313" key="2">
    <source>
        <dbReference type="Proteomes" id="UP000003112"/>
    </source>
</evidence>
<dbReference type="Proteomes" id="UP000003112">
    <property type="component" value="Unassembled WGS sequence"/>
</dbReference>